<evidence type="ECO:0000313" key="2">
    <source>
        <dbReference type="Proteomes" id="UP000577724"/>
    </source>
</evidence>
<comment type="caution">
    <text evidence="1">The sequence shown here is derived from an EMBL/GenBank/DDBJ whole genome shotgun (WGS) entry which is preliminary data.</text>
</comment>
<evidence type="ECO:0000313" key="1">
    <source>
        <dbReference type="EMBL" id="NUU54827.1"/>
    </source>
</evidence>
<keyword evidence="2" id="KW-1185">Reference proteome</keyword>
<dbReference type="Proteomes" id="UP000577724">
    <property type="component" value="Unassembled WGS sequence"/>
</dbReference>
<reference evidence="1 2" key="1">
    <citation type="submission" date="2020-05" db="EMBL/GenBank/DDBJ databases">
        <title>Genome Sequencing of Type Strains.</title>
        <authorList>
            <person name="Lemaire J.F."/>
            <person name="Inderbitzin P."/>
            <person name="Gregorio O.A."/>
            <person name="Collins S.B."/>
            <person name="Wespe N."/>
            <person name="Knight-Connoni V."/>
        </authorList>
    </citation>
    <scope>NUCLEOTIDE SEQUENCE [LARGE SCALE GENOMIC DNA]</scope>
    <source>
        <strain evidence="1 2">DSM 19942</strain>
    </source>
</reference>
<name>A0ABX2MLC3_9BACL</name>
<dbReference type="GeneID" id="97131463"/>
<gene>
    <name evidence="1" type="ORF">HP548_12130</name>
</gene>
<sequence length="261" mass="30476">MSVFNRVLKNYEANKRKKRIRLYVNQILNEFSLVGAVKVEFNADMTIRNGRYDRFKSLVIVGIQETLDTSEPITDQDWLAFKNTFHHELTHAKNYIALDDATKEKINNELFTLKHFAFKLIDEYSAYSSADGKYRQTGIGSSEEIIQRALKPLWSNDYFVEQTTSQNGYNDVKRYEHFVDLCTAVLVHSIRNDKFPSIKETYAGYNEMCKSLVSILEEYSAQLPLNHEEYEEASLRIWEALLIMVPKNRVTLFKRNVGIIF</sequence>
<dbReference type="RefSeq" id="WP_090811022.1">
    <property type="nucleotide sequence ID" value="NZ_CBCRYD010000035.1"/>
</dbReference>
<dbReference type="EMBL" id="JABMCC010000107">
    <property type="protein sequence ID" value="NUU54827.1"/>
    <property type="molecule type" value="Genomic_DNA"/>
</dbReference>
<protein>
    <submittedName>
        <fullName evidence="1">Uncharacterized protein</fullName>
    </submittedName>
</protein>
<proteinExistence type="predicted"/>
<accession>A0ABX2MLC3</accession>
<organism evidence="1 2">
    <name type="scientific">Paenibacillus taichungensis</name>
    <dbReference type="NCBI Taxonomy" id="484184"/>
    <lineage>
        <taxon>Bacteria</taxon>
        <taxon>Bacillati</taxon>
        <taxon>Bacillota</taxon>
        <taxon>Bacilli</taxon>
        <taxon>Bacillales</taxon>
        <taxon>Paenibacillaceae</taxon>
        <taxon>Paenibacillus</taxon>
    </lineage>
</organism>